<evidence type="ECO:0000313" key="7">
    <source>
        <dbReference type="Proteomes" id="UP000318483"/>
    </source>
</evidence>
<dbReference type="AlphaFoldDB" id="A0A5B8IVL3"/>
<proteinExistence type="inferred from homology"/>
<dbReference type="SMART" id="SM00858">
    <property type="entry name" value="SAF"/>
    <property type="match status" value="1"/>
</dbReference>
<dbReference type="KEGG" id="lit:FPZ52_11315"/>
<dbReference type="PANTHER" id="PTHR36307:SF1">
    <property type="entry name" value="FLAGELLA BASAL BODY P-RING FORMATION PROTEIN FLGA"/>
    <property type="match status" value="1"/>
</dbReference>
<keyword evidence="6" id="KW-0282">Flagellum</keyword>
<keyword evidence="2 4" id="KW-0732">Signal</keyword>
<dbReference type="OrthoDB" id="7619725at2"/>
<keyword evidence="6" id="KW-0969">Cilium</keyword>
<evidence type="ECO:0000256" key="3">
    <source>
        <dbReference type="ARBA" id="ARBA00022764"/>
    </source>
</evidence>
<dbReference type="GO" id="GO:0044780">
    <property type="term" value="P:bacterial-type flagellum assembly"/>
    <property type="evidence" value="ECO:0007669"/>
    <property type="project" value="InterPro"/>
</dbReference>
<name>A0A5B8IVL3_9RHOB</name>
<dbReference type="InterPro" id="IPR017585">
    <property type="entry name" value="SAF_FlgA"/>
</dbReference>
<evidence type="ECO:0000256" key="1">
    <source>
        <dbReference type="ARBA" id="ARBA00004418"/>
    </source>
</evidence>
<feature type="signal peptide" evidence="4">
    <location>
        <begin position="1"/>
        <end position="20"/>
    </location>
</feature>
<gene>
    <name evidence="6" type="primary">flgA</name>
    <name evidence="6" type="ORF">FPZ52_11315</name>
</gene>
<dbReference type="InterPro" id="IPR039246">
    <property type="entry name" value="Flagellar_FlgA"/>
</dbReference>
<sequence length="144" mass="15188">MRIALTIALVCVSIGLPAQAETVAARAVIRAQTIIAPQDLKLLPDTTPGTLSNPSQVVGMEARVNLYPDRPIRSGDIGPPAVIERNQIVALNYHNAGLSILSEGRSLARAAAGERIRVMNLESRVTVTGTVMVDGSVTVGPLNR</sequence>
<dbReference type="NCBIfam" id="TIGR03170">
    <property type="entry name" value="flgA_cterm"/>
    <property type="match status" value="1"/>
</dbReference>
<dbReference type="InterPro" id="IPR013974">
    <property type="entry name" value="SAF"/>
</dbReference>
<dbReference type="Pfam" id="PF13144">
    <property type="entry name" value="ChapFlgA"/>
    <property type="match status" value="1"/>
</dbReference>
<evidence type="ECO:0000259" key="5">
    <source>
        <dbReference type="SMART" id="SM00858"/>
    </source>
</evidence>
<protein>
    <recommendedName>
        <fullName evidence="4">Flagella basal body P-ring formation protein FlgA</fullName>
    </recommendedName>
</protein>
<dbReference type="CDD" id="cd11614">
    <property type="entry name" value="SAF_CpaB_FlgA_like"/>
    <property type="match status" value="1"/>
</dbReference>
<evidence type="ECO:0000313" key="6">
    <source>
        <dbReference type="EMBL" id="QDY70152.1"/>
    </source>
</evidence>
<feature type="domain" description="SAF" evidence="5">
    <location>
        <begin position="20"/>
        <end position="78"/>
    </location>
</feature>
<comment type="subcellular location">
    <subcellularLocation>
        <location evidence="1 4">Periplasm</location>
    </subcellularLocation>
</comment>
<dbReference type="PANTHER" id="PTHR36307">
    <property type="entry name" value="FLAGELLA BASAL BODY P-RING FORMATION PROTEIN FLGA"/>
    <property type="match status" value="1"/>
</dbReference>
<keyword evidence="3 4" id="KW-0574">Periplasm</keyword>
<evidence type="ECO:0000256" key="2">
    <source>
        <dbReference type="ARBA" id="ARBA00022729"/>
    </source>
</evidence>
<keyword evidence="4" id="KW-1005">Bacterial flagellum biogenesis</keyword>
<comment type="function">
    <text evidence="4">Involved in the assembly process of the P-ring formation. It may associate with FlgF on the rod constituting a structure essential for the P-ring assembly or may act as a modulator protein for the P-ring assembly.</text>
</comment>
<dbReference type="Gene3D" id="2.30.30.760">
    <property type="match status" value="1"/>
</dbReference>
<feature type="chain" id="PRO_5023157777" description="Flagella basal body P-ring formation protein FlgA" evidence="4">
    <location>
        <begin position="21"/>
        <end position="144"/>
    </location>
</feature>
<reference evidence="6 7" key="1">
    <citation type="submission" date="2019-07" db="EMBL/GenBank/DDBJ databases">
        <title>Litoreibacter alkalisoli sp. nov., isolated from saline-alkaline soil.</title>
        <authorList>
            <person name="Wang S."/>
            <person name="Xu L."/>
            <person name="Xing Y.-T."/>
            <person name="Sun J.-Q."/>
        </authorList>
    </citation>
    <scope>NUCLEOTIDE SEQUENCE [LARGE SCALE GENOMIC DNA]</scope>
    <source>
        <strain evidence="6 7">LN3S51</strain>
    </source>
</reference>
<keyword evidence="6" id="KW-0966">Cell projection</keyword>
<comment type="similarity">
    <text evidence="4">Belongs to the FlgA family.</text>
</comment>
<dbReference type="EMBL" id="CP042261">
    <property type="protein sequence ID" value="QDY70152.1"/>
    <property type="molecule type" value="Genomic_DNA"/>
</dbReference>
<keyword evidence="7" id="KW-1185">Reference proteome</keyword>
<dbReference type="Proteomes" id="UP000318483">
    <property type="component" value="Chromosome"/>
</dbReference>
<accession>A0A5B8IVL3</accession>
<evidence type="ECO:0000256" key="4">
    <source>
        <dbReference type="RuleBase" id="RU362063"/>
    </source>
</evidence>
<organism evidence="6 7">
    <name type="scientific">Qingshengfaniella alkalisoli</name>
    <dbReference type="NCBI Taxonomy" id="2599296"/>
    <lineage>
        <taxon>Bacteria</taxon>
        <taxon>Pseudomonadati</taxon>
        <taxon>Pseudomonadota</taxon>
        <taxon>Alphaproteobacteria</taxon>
        <taxon>Rhodobacterales</taxon>
        <taxon>Paracoccaceae</taxon>
        <taxon>Qingshengfaniella</taxon>
    </lineage>
</organism>
<dbReference type="RefSeq" id="WP_146365572.1">
    <property type="nucleotide sequence ID" value="NZ_CP042261.1"/>
</dbReference>
<dbReference type="GO" id="GO:0042597">
    <property type="term" value="C:periplasmic space"/>
    <property type="evidence" value="ECO:0007669"/>
    <property type="project" value="UniProtKB-SubCell"/>
</dbReference>